<organism evidence="5 6">
    <name type="scientific">Desulfobotulus pelophilus</name>
    <dbReference type="NCBI Taxonomy" id="2823377"/>
    <lineage>
        <taxon>Bacteria</taxon>
        <taxon>Pseudomonadati</taxon>
        <taxon>Thermodesulfobacteriota</taxon>
        <taxon>Desulfobacteria</taxon>
        <taxon>Desulfobacterales</taxon>
        <taxon>Desulfobacteraceae</taxon>
        <taxon>Desulfobotulus</taxon>
    </lineage>
</organism>
<comment type="caution">
    <text evidence="5">The sequence shown here is derived from an EMBL/GenBank/DDBJ whole genome shotgun (WGS) entry which is preliminary data.</text>
</comment>
<feature type="domain" description="Methyl-accepting transducer" evidence="4">
    <location>
        <begin position="1"/>
        <end position="81"/>
    </location>
</feature>
<evidence type="ECO:0000256" key="1">
    <source>
        <dbReference type="ARBA" id="ARBA00022500"/>
    </source>
</evidence>
<dbReference type="InterPro" id="IPR004089">
    <property type="entry name" value="MCPsignal_dom"/>
</dbReference>
<accession>A0ABT3N7I0</accession>
<evidence type="ECO:0000256" key="3">
    <source>
        <dbReference type="PROSITE-ProRule" id="PRU00284"/>
    </source>
</evidence>
<protein>
    <submittedName>
        <fullName evidence="5">Methyl-accepting chemotaxis protein</fullName>
    </submittedName>
</protein>
<keyword evidence="6" id="KW-1185">Reference proteome</keyword>
<keyword evidence="1" id="KW-0145">Chemotaxis</keyword>
<reference evidence="5 6" key="1">
    <citation type="submission" date="2022-11" db="EMBL/GenBank/DDBJ databases">
        <title>Desulfobotulus tamanensis H1 sp. nov. - anaerobic, alkaliphilic, sulphate reducing bacterium isolated from terrestrial mud volcano.</title>
        <authorList>
            <person name="Frolova A."/>
            <person name="Merkel A.Y."/>
            <person name="Slobodkin A.I."/>
        </authorList>
    </citation>
    <scope>NUCLEOTIDE SEQUENCE [LARGE SCALE GENOMIC DNA]</scope>
    <source>
        <strain evidence="5 6">H1</strain>
    </source>
</reference>
<dbReference type="PANTHER" id="PTHR43531:SF11">
    <property type="entry name" value="METHYL-ACCEPTING CHEMOTAXIS PROTEIN 3"/>
    <property type="match status" value="1"/>
</dbReference>
<comment type="similarity">
    <text evidence="2">Belongs to the methyl-accepting chemotaxis (MCP) protein family.</text>
</comment>
<sequence length="338" mass="37782">MSVVNVANIIKNIQNRIHTFARESESIAAQTRILSINATIEAARAGEAGKSFGVVAQEIRNLASQTASNSKELRRDVEELELVKGQFEQKENMRLAEMAQALVQLIVRNLYERTADVRWWATDGALHKCLEFPDRQAIADAAARLEVINRFYTVYLNLVLVNPDGEVLACSRPGDYPHMVGSNLSRRSWVKKALATTSGDQYAVEAVFRDQSYGNRLVAVYATAVRRGGQIGGKVVGALGVYFDWETQSDSIVRNEPNLTEEEWRRTRVLLLDHNRIIIASSDAKDLMATFRLNERSGDKGYYNEGGHVIAYAKTLGYEGYDGLGWYGTIVQKTEEQA</sequence>
<name>A0ABT3N7I0_9BACT</name>
<dbReference type="InterPro" id="IPR051310">
    <property type="entry name" value="MCP_chemotaxis"/>
</dbReference>
<dbReference type="PANTHER" id="PTHR43531">
    <property type="entry name" value="PROTEIN ICFG"/>
    <property type="match status" value="1"/>
</dbReference>
<dbReference type="PROSITE" id="PS50111">
    <property type="entry name" value="CHEMOTAXIS_TRANSDUC_2"/>
    <property type="match status" value="1"/>
</dbReference>
<gene>
    <name evidence="5" type="ORF">OOT00_05315</name>
</gene>
<evidence type="ECO:0000313" key="5">
    <source>
        <dbReference type="EMBL" id="MCW7753404.1"/>
    </source>
</evidence>
<dbReference type="InterPro" id="IPR004090">
    <property type="entry name" value="Chemotax_Me-accpt_rcpt"/>
</dbReference>
<dbReference type="Gene3D" id="3.30.450.20">
    <property type="entry name" value="PAS domain"/>
    <property type="match status" value="1"/>
</dbReference>
<evidence type="ECO:0000259" key="4">
    <source>
        <dbReference type="PROSITE" id="PS50111"/>
    </source>
</evidence>
<dbReference type="EMBL" id="JAPFPW010000004">
    <property type="protein sequence ID" value="MCW7753404.1"/>
    <property type="molecule type" value="Genomic_DNA"/>
</dbReference>
<dbReference type="Gene3D" id="1.10.287.950">
    <property type="entry name" value="Methyl-accepting chemotaxis protein"/>
    <property type="match status" value="1"/>
</dbReference>
<keyword evidence="3" id="KW-0807">Transducer</keyword>
<evidence type="ECO:0000313" key="6">
    <source>
        <dbReference type="Proteomes" id="UP001209681"/>
    </source>
</evidence>
<dbReference type="RefSeq" id="WP_265424272.1">
    <property type="nucleotide sequence ID" value="NZ_JAPFPW010000004.1"/>
</dbReference>
<evidence type="ECO:0000256" key="2">
    <source>
        <dbReference type="ARBA" id="ARBA00029447"/>
    </source>
</evidence>
<dbReference type="SUPFAM" id="SSF58104">
    <property type="entry name" value="Methyl-accepting chemotaxis protein (MCP) signaling domain"/>
    <property type="match status" value="1"/>
</dbReference>
<dbReference type="PRINTS" id="PR00260">
    <property type="entry name" value="CHEMTRNSDUCR"/>
</dbReference>
<proteinExistence type="inferred from homology"/>
<dbReference type="Pfam" id="PF00015">
    <property type="entry name" value="MCPsignal"/>
    <property type="match status" value="1"/>
</dbReference>
<dbReference type="Proteomes" id="UP001209681">
    <property type="component" value="Unassembled WGS sequence"/>
</dbReference>